<feature type="region of interest" description="Disordered" evidence="1">
    <location>
        <begin position="229"/>
        <end position="258"/>
    </location>
</feature>
<sequence>MKFQNILTLFFLTKVFANNIPGHLERRDELNESDIGMVTVCDQDDNCQYLYEDPTNINNKECSIAVYTECNVTTFFNINTIDDICMNYDPVRCQNLLNNEFSSIPACTNKNQIYLQKLRAQIEESHTDLQIFCSKDAGGNLCPYTLMTLTEFPDYLIDINVITSENLVMESCKAKGCSETLPKIIEWVSKKNIDNTLNYNNLYKQMTNYINSDKCTSIAQVKPFTGSATANSNTQGRKKSNTIISNNNENSDSTLNNSNIQDESGAITTTNSIYSIILLNFLFLLFTLMN</sequence>
<proteinExistence type="predicted"/>
<keyword evidence="3" id="KW-0732">Signal</keyword>
<accession>A0A1Y1V895</accession>
<reference evidence="4 5" key="1">
    <citation type="submission" date="2016-08" db="EMBL/GenBank/DDBJ databases">
        <title>Genomes of anaerobic fungi encode conserved fungal cellulosomes for biomass hydrolysis.</title>
        <authorList>
            <consortium name="DOE Joint Genome Institute"/>
            <person name="Haitjema C.H."/>
            <person name="Gilmore S.P."/>
            <person name="Henske J.K."/>
            <person name="Solomon K.V."/>
            <person name="De Groot R."/>
            <person name="Kuo A."/>
            <person name="Mondo S.J."/>
            <person name="Salamov A.A."/>
            <person name="Labutti K."/>
            <person name="Zhao Z."/>
            <person name="Chiniquy J."/>
            <person name="Barry K."/>
            <person name="Brewer H.M."/>
            <person name="Purvine S.O."/>
            <person name="Wright A.T."/>
            <person name="Boxma B."/>
            <person name="Van Alen T."/>
            <person name="Hackstein J.H."/>
            <person name="Baker S.E."/>
            <person name="Grigoriev I.V."/>
            <person name="O'Malley M.A."/>
        </authorList>
    </citation>
    <scope>NUCLEOTIDE SEQUENCE [LARGE SCALE GENOMIC DNA]</scope>
    <source>
        <strain evidence="5">finn</strain>
    </source>
</reference>
<feature type="chain" id="PRO_5012259941" evidence="3">
    <location>
        <begin position="18"/>
        <end position="290"/>
    </location>
</feature>
<evidence type="ECO:0000256" key="2">
    <source>
        <dbReference type="SAM" id="Phobius"/>
    </source>
</evidence>
<feature type="transmembrane region" description="Helical" evidence="2">
    <location>
        <begin position="272"/>
        <end position="289"/>
    </location>
</feature>
<dbReference type="EMBL" id="MCFH01000023">
    <property type="protein sequence ID" value="ORX49631.1"/>
    <property type="molecule type" value="Genomic_DNA"/>
</dbReference>
<gene>
    <name evidence="4" type="ORF">BCR36DRAFT_583705</name>
</gene>
<evidence type="ECO:0000313" key="5">
    <source>
        <dbReference type="Proteomes" id="UP000193719"/>
    </source>
</evidence>
<dbReference type="AlphaFoldDB" id="A0A1Y1V895"/>
<feature type="compositionally biased region" description="Low complexity" evidence="1">
    <location>
        <begin position="241"/>
        <end position="258"/>
    </location>
</feature>
<keyword evidence="2" id="KW-0472">Membrane</keyword>
<evidence type="ECO:0000313" key="4">
    <source>
        <dbReference type="EMBL" id="ORX49631.1"/>
    </source>
</evidence>
<evidence type="ECO:0000256" key="1">
    <source>
        <dbReference type="SAM" id="MobiDB-lite"/>
    </source>
</evidence>
<keyword evidence="2" id="KW-1133">Transmembrane helix</keyword>
<protein>
    <submittedName>
        <fullName evidence="4">Uncharacterized protein</fullName>
    </submittedName>
</protein>
<evidence type="ECO:0000256" key="3">
    <source>
        <dbReference type="SAM" id="SignalP"/>
    </source>
</evidence>
<name>A0A1Y1V895_9FUNG</name>
<comment type="caution">
    <text evidence="4">The sequence shown here is derived from an EMBL/GenBank/DDBJ whole genome shotgun (WGS) entry which is preliminary data.</text>
</comment>
<organism evidence="4 5">
    <name type="scientific">Piromyces finnis</name>
    <dbReference type="NCBI Taxonomy" id="1754191"/>
    <lineage>
        <taxon>Eukaryota</taxon>
        <taxon>Fungi</taxon>
        <taxon>Fungi incertae sedis</taxon>
        <taxon>Chytridiomycota</taxon>
        <taxon>Chytridiomycota incertae sedis</taxon>
        <taxon>Neocallimastigomycetes</taxon>
        <taxon>Neocallimastigales</taxon>
        <taxon>Neocallimastigaceae</taxon>
        <taxon>Piromyces</taxon>
    </lineage>
</organism>
<reference evidence="4 5" key="2">
    <citation type="submission" date="2016-08" db="EMBL/GenBank/DDBJ databases">
        <title>Pervasive Adenine N6-methylation of Active Genes in Fungi.</title>
        <authorList>
            <consortium name="DOE Joint Genome Institute"/>
            <person name="Mondo S.J."/>
            <person name="Dannebaum R.O."/>
            <person name="Kuo R.C."/>
            <person name="Labutti K."/>
            <person name="Haridas S."/>
            <person name="Kuo A."/>
            <person name="Salamov A."/>
            <person name="Ahrendt S.R."/>
            <person name="Lipzen A."/>
            <person name="Sullivan W."/>
            <person name="Andreopoulos W.B."/>
            <person name="Clum A."/>
            <person name="Lindquist E."/>
            <person name="Daum C."/>
            <person name="Ramamoorthy G.K."/>
            <person name="Gryganskyi A."/>
            <person name="Culley D."/>
            <person name="Magnuson J.K."/>
            <person name="James T.Y."/>
            <person name="O'Malley M.A."/>
            <person name="Stajich J.E."/>
            <person name="Spatafora J.W."/>
            <person name="Visel A."/>
            <person name="Grigoriev I.V."/>
        </authorList>
    </citation>
    <scope>NUCLEOTIDE SEQUENCE [LARGE SCALE GENOMIC DNA]</scope>
    <source>
        <strain evidence="5">finn</strain>
    </source>
</reference>
<keyword evidence="2" id="KW-0812">Transmembrane</keyword>
<feature type="signal peptide" evidence="3">
    <location>
        <begin position="1"/>
        <end position="17"/>
    </location>
</feature>
<dbReference type="Proteomes" id="UP000193719">
    <property type="component" value="Unassembled WGS sequence"/>
</dbReference>
<keyword evidence="5" id="KW-1185">Reference proteome</keyword>